<dbReference type="HOGENOM" id="CLU_008713_1_0_10"/>
<dbReference type="GO" id="GO:0022857">
    <property type="term" value="F:transmembrane transporter activity"/>
    <property type="evidence" value="ECO:0007669"/>
    <property type="project" value="TreeGrafter"/>
</dbReference>
<keyword evidence="3 6" id="KW-0812">Transmembrane</keyword>
<dbReference type="AlphaFoldDB" id="I0K1V3"/>
<dbReference type="Proteomes" id="UP000011058">
    <property type="component" value="Chromosome"/>
</dbReference>
<evidence type="ECO:0008006" key="11">
    <source>
        <dbReference type="Google" id="ProtNLM"/>
    </source>
</evidence>
<dbReference type="KEGG" id="fae:FAES_0092"/>
<reference evidence="9 10" key="1">
    <citation type="journal article" date="2012" name="J. Bacteriol.">
        <title>Genome Sequence of Fibrella aestuarina BUZ 2T, a Filamentous Marine Bacterium.</title>
        <authorList>
            <person name="Filippini M."/>
            <person name="Qi W."/>
            <person name="Blom J."/>
            <person name="Goesmann A."/>
            <person name="Smits T.H."/>
            <person name="Bagheri H.C."/>
        </authorList>
    </citation>
    <scope>NUCLEOTIDE SEQUENCE [LARGE SCALE GENOMIC DNA]</scope>
    <source>
        <strain evidence="10">BUZ 2T</strain>
    </source>
</reference>
<dbReference type="Pfam" id="PF12704">
    <property type="entry name" value="MacB_PCD"/>
    <property type="match status" value="2"/>
</dbReference>
<evidence type="ECO:0000256" key="3">
    <source>
        <dbReference type="ARBA" id="ARBA00022692"/>
    </source>
</evidence>
<evidence type="ECO:0000313" key="10">
    <source>
        <dbReference type="Proteomes" id="UP000011058"/>
    </source>
</evidence>
<feature type="transmembrane region" description="Helical" evidence="6">
    <location>
        <begin position="748"/>
        <end position="772"/>
    </location>
</feature>
<dbReference type="InterPro" id="IPR003838">
    <property type="entry name" value="ABC3_permease_C"/>
</dbReference>
<comment type="subcellular location">
    <subcellularLocation>
        <location evidence="1">Cell membrane</location>
        <topology evidence="1">Multi-pass membrane protein</topology>
    </subcellularLocation>
</comment>
<gene>
    <name evidence="9" type="ORF">FAES_0092</name>
</gene>
<keyword evidence="2" id="KW-1003">Cell membrane</keyword>
<evidence type="ECO:0000259" key="8">
    <source>
        <dbReference type="Pfam" id="PF12704"/>
    </source>
</evidence>
<feature type="domain" description="MacB-like periplasmic core" evidence="8">
    <location>
        <begin position="100"/>
        <end position="315"/>
    </location>
</feature>
<dbReference type="InterPro" id="IPR050250">
    <property type="entry name" value="Macrolide_Exporter_MacB"/>
</dbReference>
<name>I0K1V3_9BACT</name>
<dbReference type="Pfam" id="PF02687">
    <property type="entry name" value="FtsX"/>
    <property type="match status" value="2"/>
</dbReference>
<feature type="domain" description="ABC3 transporter permease C-terminal" evidence="7">
    <location>
        <begin position="752"/>
        <end position="864"/>
    </location>
</feature>
<feature type="transmembrane region" description="Helical" evidence="6">
    <location>
        <begin position="450"/>
        <end position="473"/>
    </location>
</feature>
<keyword evidence="5 6" id="KW-0472">Membrane</keyword>
<keyword evidence="10" id="KW-1185">Reference proteome</keyword>
<dbReference type="EMBL" id="HE796683">
    <property type="protein sequence ID" value="CCG98106.1"/>
    <property type="molecule type" value="Genomic_DNA"/>
</dbReference>
<dbReference type="PANTHER" id="PTHR30572:SF18">
    <property type="entry name" value="ABC-TYPE MACROLIDE FAMILY EXPORT SYSTEM PERMEASE COMPONENT 2"/>
    <property type="match status" value="1"/>
</dbReference>
<feature type="domain" description="MacB-like periplasmic core" evidence="8">
    <location>
        <begin position="511"/>
        <end position="711"/>
    </location>
</feature>
<feature type="transmembrane region" description="Helical" evidence="6">
    <location>
        <begin position="832"/>
        <end position="852"/>
    </location>
</feature>
<dbReference type="RefSeq" id="WP_015329206.1">
    <property type="nucleotide sequence ID" value="NC_020054.1"/>
</dbReference>
<keyword evidence="4 6" id="KW-1133">Transmembrane helix</keyword>
<feature type="transmembrane region" description="Helical" evidence="6">
    <location>
        <begin position="101"/>
        <end position="122"/>
    </location>
</feature>
<feature type="transmembrane region" description="Helical" evidence="6">
    <location>
        <begin position="412"/>
        <end position="430"/>
    </location>
</feature>
<accession>I0K1V3</accession>
<feature type="domain" description="ABC3 transporter permease C-terminal" evidence="7">
    <location>
        <begin position="362"/>
        <end position="475"/>
    </location>
</feature>
<dbReference type="NCBIfam" id="NF038404">
    <property type="entry name" value="perm_prefix_2"/>
    <property type="match status" value="1"/>
</dbReference>
<feature type="transmembrane region" description="Helical" evidence="6">
    <location>
        <begin position="784"/>
        <end position="812"/>
    </location>
</feature>
<evidence type="ECO:0000256" key="6">
    <source>
        <dbReference type="SAM" id="Phobius"/>
    </source>
</evidence>
<evidence type="ECO:0000256" key="4">
    <source>
        <dbReference type="ARBA" id="ARBA00022989"/>
    </source>
</evidence>
<dbReference type="PATRIC" id="fig|1166018.3.peg.95"/>
<dbReference type="GO" id="GO:0005886">
    <property type="term" value="C:plasma membrane"/>
    <property type="evidence" value="ECO:0007669"/>
    <property type="project" value="UniProtKB-SubCell"/>
</dbReference>
<evidence type="ECO:0000313" key="9">
    <source>
        <dbReference type="EMBL" id="CCG98106.1"/>
    </source>
</evidence>
<dbReference type="PANTHER" id="PTHR30572">
    <property type="entry name" value="MEMBRANE COMPONENT OF TRANSPORTER-RELATED"/>
    <property type="match status" value="1"/>
</dbReference>
<feature type="transmembrane region" description="Helical" evidence="6">
    <location>
        <begin position="356"/>
        <end position="378"/>
    </location>
</feature>
<evidence type="ECO:0000259" key="7">
    <source>
        <dbReference type="Pfam" id="PF02687"/>
    </source>
</evidence>
<protein>
    <recommendedName>
        <fullName evidence="11">Macrolide export ATP-binding/permease protein macB</fullName>
    </recommendedName>
</protein>
<feature type="transmembrane region" description="Helical" evidence="6">
    <location>
        <begin position="504"/>
        <end position="523"/>
    </location>
</feature>
<dbReference type="InterPro" id="IPR047699">
    <property type="entry name" value="Permease_put_prefix"/>
</dbReference>
<dbReference type="InterPro" id="IPR025857">
    <property type="entry name" value="MacB_PCD"/>
</dbReference>
<dbReference type="eggNOG" id="COG0577">
    <property type="taxonomic scope" value="Bacteria"/>
</dbReference>
<organism evidence="9 10">
    <name type="scientific">Fibrella aestuarina BUZ 2</name>
    <dbReference type="NCBI Taxonomy" id="1166018"/>
    <lineage>
        <taxon>Bacteria</taxon>
        <taxon>Pseudomonadati</taxon>
        <taxon>Bacteroidota</taxon>
        <taxon>Cytophagia</taxon>
        <taxon>Cytophagales</taxon>
        <taxon>Spirosomataceae</taxon>
        <taxon>Fibrella</taxon>
    </lineage>
</organism>
<proteinExistence type="predicted"/>
<evidence type="ECO:0000256" key="5">
    <source>
        <dbReference type="ARBA" id="ARBA00023136"/>
    </source>
</evidence>
<sequence length="871" mass="96961">MKPHAKPPRWATTLLRWWGHPDTREEVEGDLLELYPHWVRTQGPRRANWRYALSALRLLRPFAQSKHVPDHQPFFVFHPDMIRNYVLVAWRNLTKNATYSFINLVGLALGMACSLLIGLWVYDELSYDRFVPNHEQVHYVRVNFSIRGGDTQTATATPGPLSDAIARDVPQVAMTTKLTWPSERLVRVGDKVAKETGQYASAGFFDVFALPAVEGNPKTALANPNQIVISQTLARCYFPSGKAVGQTLQFDNNKVFVVGAVLNDLPHNSTLRFDWLANFNAQEQVWQTEWGFNSVQTYLRLKPTATAQQAEAAMKGLFRRYTTFNNKEEIILQPLTDMHLWSTYENGVAVGGQVEYVRIFAVVALFILLIACINFMNLSTARSALRAKEVGVRKVVGAGRLALIGQYLSESMLMSLLGVVLALLLVWLTLPTFNAVFDKHLALDLTNPLYWLGIGGLVLLTGVLAGSYPALFLSGLRPIRILRGAGLSFGPGSAFRGPAQFRRLLVVVQFSLSIFLIIGMLAVGRQMTYLRTKHLGLDRTDVVYMRLEGTFNDYEKTEAFRQELLQRPSVASATTTAHLPLNIQSSTTDLHWAGQPAKQLVDVSAMSVGNDFIKTAGIQLLDGRDFRPNAIADTACYLVNEAAAKLMGMDKPVGQQITFWFGKGPIIGLMKDFHLGSLHQPIGPLVVAFMPPNVQYLLVKPRAGQAKQALADLERLTKQFNPNYPFAYHFLDEAYEKLYDREQQVSTLINYFGVLAILISCLGLFGLATFTAEQRTKEIGVRKVLGASVLAIVRLLSVDFVRLVLIALVLATPLAWWAVSTWLGTFAYKIDLGWWIFALAGLLALGIALLTVSFQSVKAALMNPVQSLRSE</sequence>
<evidence type="ECO:0000256" key="1">
    <source>
        <dbReference type="ARBA" id="ARBA00004651"/>
    </source>
</evidence>
<dbReference type="STRING" id="1166018.FAES_0092"/>
<evidence type="ECO:0000256" key="2">
    <source>
        <dbReference type="ARBA" id="ARBA00022475"/>
    </source>
</evidence>